<organism evidence="2 3">
    <name type="scientific">Wickerhamiella sorbophila</name>
    <dbReference type="NCBI Taxonomy" id="45607"/>
    <lineage>
        <taxon>Eukaryota</taxon>
        <taxon>Fungi</taxon>
        <taxon>Dikarya</taxon>
        <taxon>Ascomycota</taxon>
        <taxon>Saccharomycotina</taxon>
        <taxon>Dipodascomycetes</taxon>
        <taxon>Dipodascales</taxon>
        <taxon>Trichomonascaceae</taxon>
        <taxon>Wickerhamiella</taxon>
    </lineage>
</organism>
<dbReference type="GO" id="GO:0016281">
    <property type="term" value="C:eukaryotic translation initiation factor 4F complex"/>
    <property type="evidence" value="ECO:0007669"/>
    <property type="project" value="TreeGrafter"/>
</dbReference>
<dbReference type="GeneID" id="36516256"/>
<dbReference type="EMBL" id="NDIQ01000021">
    <property type="protein sequence ID" value="PRT54888.1"/>
    <property type="molecule type" value="Genomic_DNA"/>
</dbReference>
<sequence>MRPHSLNQSWTLWVNGGRDENRKLAGQRMLCNIGTVEEFWQAVTHLKPIVEIDDDFAEIQFFKHGVKPEENDPGNASGGQWILRIKRAGTQTRNQLDFLLDVATVWEHLLMSVIGGSFSKDKVYSPAEIQGVVFLVFPDEFWISVWNKTALNPTIVNAIREELDATLEKHLGRLGGVIFEYLPHSQALESPKHRHKHRGHHLHY</sequence>
<dbReference type="RefSeq" id="XP_024664833.1">
    <property type="nucleotide sequence ID" value="XM_024809065.1"/>
</dbReference>
<evidence type="ECO:0000313" key="3">
    <source>
        <dbReference type="Proteomes" id="UP000238350"/>
    </source>
</evidence>
<dbReference type="AlphaFoldDB" id="A0A2T0FIR8"/>
<dbReference type="InterPro" id="IPR023398">
    <property type="entry name" value="TIF_eIF4e-like"/>
</dbReference>
<gene>
    <name evidence="2" type="ORF">B9G98_02508</name>
</gene>
<dbReference type="GO" id="GO:0000340">
    <property type="term" value="F:RNA 7-methylguanosine cap binding"/>
    <property type="evidence" value="ECO:0007669"/>
    <property type="project" value="TreeGrafter"/>
</dbReference>
<reference evidence="2 3" key="1">
    <citation type="submission" date="2017-04" db="EMBL/GenBank/DDBJ databases">
        <title>Genome sequencing of [Candida] sorbophila.</title>
        <authorList>
            <person name="Ahn J.O."/>
        </authorList>
    </citation>
    <scope>NUCLEOTIDE SEQUENCE [LARGE SCALE GENOMIC DNA]</scope>
    <source>
        <strain evidence="2 3">DS02</strain>
    </source>
</reference>
<dbReference type="STRING" id="45607.A0A2T0FIR8"/>
<evidence type="ECO:0000313" key="2">
    <source>
        <dbReference type="EMBL" id="PRT54888.1"/>
    </source>
</evidence>
<keyword evidence="1" id="KW-0694">RNA-binding</keyword>
<dbReference type="Proteomes" id="UP000238350">
    <property type="component" value="Unassembled WGS sequence"/>
</dbReference>
<proteinExistence type="inferred from homology"/>
<dbReference type="GO" id="GO:0003743">
    <property type="term" value="F:translation initiation factor activity"/>
    <property type="evidence" value="ECO:0007669"/>
    <property type="project" value="UniProtKB-KW"/>
</dbReference>
<comment type="similarity">
    <text evidence="1">Belongs to the eukaryotic initiation factor 4E family.</text>
</comment>
<keyword evidence="1" id="KW-0648">Protein biosynthesis</keyword>
<dbReference type="PANTHER" id="PTHR11960:SF18">
    <property type="entry name" value="EUKARYOTIC TRANSLATION INITIATION FACTOR 4E HOMOLOGOUS PROTEIN, ISOFORM B"/>
    <property type="match status" value="1"/>
</dbReference>
<dbReference type="OrthoDB" id="590761at2759"/>
<evidence type="ECO:0000256" key="1">
    <source>
        <dbReference type="RuleBase" id="RU004374"/>
    </source>
</evidence>
<dbReference type="SUPFAM" id="SSF55418">
    <property type="entry name" value="eIF4e-like"/>
    <property type="match status" value="1"/>
</dbReference>
<protein>
    <submittedName>
        <fullName evidence="2">Eukaryotic translation initiation factor 4E-4</fullName>
    </submittedName>
</protein>
<dbReference type="PANTHER" id="PTHR11960">
    <property type="entry name" value="EUKARYOTIC TRANSLATION INITIATION FACTOR 4E RELATED"/>
    <property type="match status" value="1"/>
</dbReference>
<dbReference type="Pfam" id="PF01652">
    <property type="entry name" value="IF4E"/>
    <property type="match status" value="1"/>
</dbReference>
<comment type="caution">
    <text evidence="2">The sequence shown here is derived from an EMBL/GenBank/DDBJ whole genome shotgun (WGS) entry which is preliminary data.</text>
</comment>
<accession>A0A2T0FIR8</accession>
<name>A0A2T0FIR8_9ASCO</name>
<keyword evidence="3" id="KW-1185">Reference proteome</keyword>
<dbReference type="InterPro" id="IPR001040">
    <property type="entry name" value="TIF_eIF_4E"/>
</dbReference>
<keyword evidence="1 2" id="KW-0396">Initiation factor</keyword>
<dbReference type="Gene3D" id="3.30.760.10">
    <property type="entry name" value="RNA Cap, Translation Initiation Factor Eif4e"/>
    <property type="match status" value="1"/>
</dbReference>